<dbReference type="PROSITE" id="PS00123">
    <property type="entry name" value="ALKALINE_PHOSPHATASE"/>
    <property type="match status" value="1"/>
</dbReference>
<keyword evidence="6 10" id="KW-0378">Hydrolase</keyword>
<dbReference type="InterPro" id="IPR001952">
    <property type="entry name" value="Alkaline_phosphatase"/>
</dbReference>
<dbReference type="EC" id="3.1.3.1" evidence="4 10"/>
<dbReference type="PRINTS" id="PR00113">
    <property type="entry name" value="ALKPHPHTASE"/>
</dbReference>
<sequence>MLTSHNIFQNLTRCIFTEEPKYWHEKAGVDLDKRILAAPIKNKAKHLIMFLGDGMSIPTVTAGRILKGQLHGGPGEDSVLAFEAFPHVSLSKTYALDKQVADSACTATAYLCGSKANYGTIGVDGRVKKGDCKASQDPTTHVTSILAWAQKKGMSTGIITTARVTHASPSGTYAHTAHRDWEAHTYDNPGCVDIATQLIKSEPGKNINVILGGGRVVFLPKALNGSRIDGKNLIEEWKADKKDEGIYVDTKDDLEKVTDKKYLLGLFNMDHLTYMTDREKGTSEPTLTEMTTKAIELLKKNPNGFFLFVEGGRIDHGHHDSEAKHALYELVEMDNAIEKATKMTETDDTLIVVTADHAHTMSINGYPPRGNDIFGFAGVGEKDHLLYTTLSYANGPGKTNRTVNLTLETVSKYQGNYFSCFCKSKSIFCLCVTASNNYRQDSIVYLKDETHGGDDVGVFAQGPFAHLYTGVHEQSYIPHLMAYAACISEKQGPHCTNSQSSAYKNSSAIISILMAALAFLGIR</sequence>
<dbReference type="EMBL" id="CP092883">
    <property type="protein sequence ID" value="UYV82023.1"/>
    <property type="molecule type" value="Genomic_DNA"/>
</dbReference>
<evidence type="ECO:0000256" key="7">
    <source>
        <dbReference type="ARBA" id="ARBA00022833"/>
    </source>
</evidence>
<dbReference type="InterPro" id="IPR018299">
    <property type="entry name" value="Alkaline_phosphatase_AS"/>
</dbReference>
<evidence type="ECO:0000256" key="10">
    <source>
        <dbReference type="RuleBase" id="RU003947"/>
    </source>
</evidence>
<dbReference type="Gene3D" id="3.40.720.10">
    <property type="entry name" value="Alkaline Phosphatase, subunit A"/>
    <property type="match status" value="1"/>
</dbReference>
<dbReference type="SMART" id="SM00098">
    <property type="entry name" value="alkPPc"/>
    <property type="match status" value="1"/>
</dbReference>
<evidence type="ECO:0000256" key="3">
    <source>
        <dbReference type="ARBA" id="ARBA00005984"/>
    </source>
</evidence>
<dbReference type="PANTHER" id="PTHR11596">
    <property type="entry name" value="ALKALINE PHOSPHATASE"/>
    <property type="match status" value="1"/>
</dbReference>
<dbReference type="PANTHER" id="PTHR11596:SF91">
    <property type="entry name" value="ALKALINE PHOSPHATASE-RELATED"/>
    <property type="match status" value="1"/>
</dbReference>
<keyword evidence="7 10" id="KW-0862">Zinc</keyword>
<evidence type="ECO:0000256" key="4">
    <source>
        <dbReference type="ARBA" id="ARBA00012647"/>
    </source>
</evidence>
<name>A0ABY6LLI3_9ARAC</name>
<evidence type="ECO:0000256" key="6">
    <source>
        <dbReference type="ARBA" id="ARBA00022801"/>
    </source>
</evidence>
<evidence type="ECO:0000256" key="1">
    <source>
        <dbReference type="ARBA" id="ARBA00001946"/>
    </source>
</evidence>
<gene>
    <name evidence="11" type="ORF">LAZ67_21000480</name>
</gene>
<evidence type="ECO:0000256" key="5">
    <source>
        <dbReference type="ARBA" id="ARBA00022723"/>
    </source>
</evidence>
<evidence type="ECO:0000256" key="9">
    <source>
        <dbReference type="RuleBase" id="RU003946"/>
    </source>
</evidence>
<keyword evidence="8 10" id="KW-0460">Magnesium</keyword>
<evidence type="ECO:0000313" key="11">
    <source>
        <dbReference type="EMBL" id="UYV82023.1"/>
    </source>
</evidence>
<organism evidence="11 12">
    <name type="scientific">Cordylochernes scorpioides</name>
    <dbReference type="NCBI Taxonomy" id="51811"/>
    <lineage>
        <taxon>Eukaryota</taxon>
        <taxon>Metazoa</taxon>
        <taxon>Ecdysozoa</taxon>
        <taxon>Arthropoda</taxon>
        <taxon>Chelicerata</taxon>
        <taxon>Arachnida</taxon>
        <taxon>Pseudoscorpiones</taxon>
        <taxon>Cheliferoidea</taxon>
        <taxon>Chernetidae</taxon>
        <taxon>Cordylochernes</taxon>
    </lineage>
</organism>
<comment type="catalytic activity">
    <reaction evidence="10">
        <text>a phosphate monoester + H2O = an alcohol + phosphate</text>
        <dbReference type="Rhea" id="RHEA:15017"/>
        <dbReference type="ChEBI" id="CHEBI:15377"/>
        <dbReference type="ChEBI" id="CHEBI:30879"/>
        <dbReference type="ChEBI" id="CHEBI:43474"/>
        <dbReference type="ChEBI" id="CHEBI:67140"/>
        <dbReference type="EC" id="3.1.3.1"/>
    </reaction>
</comment>
<accession>A0ABY6LLI3</accession>
<comment type="cofactor">
    <cofactor evidence="1">
        <name>Mg(2+)</name>
        <dbReference type="ChEBI" id="CHEBI:18420"/>
    </cofactor>
</comment>
<keyword evidence="12" id="KW-1185">Reference proteome</keyword>
<evidence type="ECO:0000256" key="2">
    <source>
        <dbReference type="ARBA" id="ARBA00001947"/>
    </source>
</evidence>
<dbReference type="SUPFAM" id="SSF53649">
    <property type="entry name" value="Alkaline phosphatase-like"/>
    <property type="match status" value="1"/>
</dbReference>
<evidence type="ECO:0000256" key="8">
    <source>
        <dbReference type="ARBA" id="ARBA00022842"/>
    </source>
</evidence>
<comment type="similarity">
    <text evidence="3 9">Belongs to the alkaline phosphatase family.</text>
</comment>
<dbReference type="Pfam" id="PF00245">
    <property type="entry name" value="Alk_phosphatase"/>
    <property type="match status" value="1"/>
</dbReference>
<reference evidence="11 12" key="1">
    <citation type="submission" date="2022-01" db="EMBL/GenBank/DDBJ databases">
        <title>A chromosomal length assembly of Cordylochernes scorpioides.</title>
        <authorList>
            <person name="Zeh D."/>
            <person name="Zeh J."/>
        </authorList>
    </citation>
    <scope>NUCLEOTIDE SEQUENCE [LARGE SCALE GENOMIC DNA]</scope>
    <source>
        <strain evidence="11">IN4F17</strain>
        <tissue evidence="11">Whole Body</tissue>
    </source>
</reference>
<dbReference type="InterPro" id="IPR017850">
    <property type="entry name" value="Alkaline_phosphatase_core_sf"/>
</dbReference>
<proteinExistence type="inferred from homology"/>
<protein>
    <recommendedName>
        <fullName evidence="4 10">Alkaline phosphatase</fullName>
        <ecNumber evidence="4 10">3.1.3.1</ecNumber>
    </recommendedName>
</protein>
<keyword evidence="5" id="KW-0479">Metal-binding</keyword>
<comment type="cofactor">
    <cofactor evidence="2">
        <name>Zn(2+)</name>
        <dbReference type="ChEBI" id="CHEBI:29105"/>
    </cofactor>
</comment>
<dbReference type="CDD" id="cd16012">
    <property type="entry name" value="ALP"/>
    <property type="match status" value="1"/>
</dbReference>
<dbReference type="Proteomes" id="UP001235939">
    <property type="component" value="Chromosome 21"/>
</dbReference>
<evidence type="ECO:0000313" key="12">
    <source>
        <dbReference type="Proteomes" id="UP001235939"/>
    </source>
</evidence>